<organism evidence="2">
    <name type="scientific">hydrothermal vent metagenome</name>
    <dbReference type="NCBI Taxonomy" id="652676"/>
    <lineage>
        <taxon>unclassified sequences</taxon>
        <taxon>metagenomes</taxon>
        <taxon>ecological metagenomes</taxon>
    </lineage>
</organism>
<reference evidence="2" key="1">
    <citation type="submission" date="2015-10" db="EMBL/GenBank/DDBJ databases">
        <authorList>
            <person name="Gilbert D.G."/>
        </authorList>
    </citation>
    <scope>NUCLEOTIDE SEQUENCE</scope>
</reference>
<dbReference type="PANTHER" id="PTHR42717">
    <property type="entry name" value="DIHYDROOROTASE-RELATED"/>
    <property type="match status" value="1"/>
</dbReference>
<dbReference type="InterPro" id="IPR032466">
    <property type="entry name" value="Metal_Hydrolase"/>
</dbReference>
<dbReference type="GO" id="GO:0016810">
    <property type="term" value="F:hydrolase activity, acting on carbon-nitrogen (but not peptide) bonds"/>
    <property type="evidence" value="ECO:0007669"/>
    <property type="project" value="InterPro"/>
</dbReference>
<dbReference type="NCBIfam" id="NF006689">
    <property type="entry name" value="PRK09237.1"/>
    <property type="match status" value="1"/>
</dbReference>
<dbReference type="PIRSF" id="PIRSF039004">
    <property type="entry name" value="ADE_EF_0837"/>
    <property type="match status" value="1"/>
</dbReference>
<dbReference type="SUPFAM" id="SSF51556">
    <property type="entry name" value="Metallo-dependent hydrolases"/>
    <property type="match status" value="1"/>
</dbReference>
<evidence type="ECO:0000313" key="2">
    <source>
        <dbReference type="EMBL" id="CUV01670.1"/>
    </source>
</evidence>
<accession>A0A160VAX4</accession>
<dbReference type="InterPro" id="IPR011059">
    <property type="entry name" value="Metal-dep_hydrolase_composite"/>
</dbReference>
<protein>
    <submittedName>
        <fullName evidence="2">Metallo-dependent hydrolases, subgroup B</fullName>
    </submittedName>
</protein>
<dbReference type="EMBL" id="FAXA01000116">
    <property type="protein sequence ID" value="CUV01670.1"/>
    <property type="molecule type" value="Genomic_DNA"/>
</dbReference>
<sequence length="391" mass="42111">MYDLIVKRGTVVDPSQNLHGVTDVAIEDGKIAKIAVDIPAEESKRVVEVNGKVVTPGLIDLHTHVYSGVTDNGVDPDIGGVRAGVTTMVDAGSSGCDTFAGFPAHIIPNTATEIICFLHICRTGLATNPDIFSPESINLDKTIETIKGSNGVITGVKARMVSPALEIMGMEMPRMAKRAAVEAGVPLMVHIGDTLKRYDANVIRELLPILDKGDIVTHYFTGNPGGVLDSNGKLVPEAKEAHERGVWLDTAHGRMNFTFDVAEKVLDQGVLPHCISTDLTVPGRQITVHSMTEMMTRFLAMGFTFDQVVTMSTENPAKAVQVDDRLGTLAVGKQADLSVLEIKDGDWMVYDIVGDGKKSDKAVIPVMAIKKGEIYEAGWGPRPWGWEPDTA</sequence>
<dbReference type="InterPro" id="IPR020043">
    <property type="entry name" value="Deacetylase_Atu3266-like"/>
</dbReference>
<proteinExistence type="predicted"/>
<dbReference type="GO" id="GO:0019213">
    <property type="term" value="F:deacetylase activity"/>
    <property type="evidence" value="ECO:0007669"/>
    <property type="project" value="InterPro"/>
</dbReference>
<keyword evidence="2" id="KW-0378">Hydrolase</keyword>
<dbReference type="InterPro" id="IPR006680">
    <property type="entry name" value="Amidohydro-rel"/>
</dbReference>
<dbReference type="SUPFAM" id="SSF51338">
    <property type="entry name" value="Composite domain of metallo-dependent hydrolases"/>
    <property type="match status" value="1"/>
</dbReference>
<dbReference type="PANTHER" id="PTHR42717:SF1">
    <property type="entry name" value="IMIDAZOLONEPROPIONASE AND RELATED AMIDOHYDROLASES"/>
    <property type="match status" value="1"/>
</dbReference>
<dbReference type="Gene3D" id="3.20.20.140">
    <property type="entry name" value="Metal-dependent hydrolases"/>
    <property type="match status" value="1"/>
</dbReference>
<dbReference type="Gene3D" id="2.30.40.10">
    <property type="entry name" value="Urease, subunit C, domain 1"/>
    <property type="match status" value="1"/>
</dbReference>
<name>A0A160VAX4_9ZZZZ</name>
<dbReference type="Pfam" id="PF01979">
    <property type="entry name" value="Amidohydro_1"/>
    <property type="match status" value="1"/>
</dbReference>
<gene>
    <name evidence="2" type="ORF">MGWOODY_Clf2551</name>
</gene>
<dbReference type="AlphaFoldDB" id="A0A160VAX4"/>
<evidence type="ECO:0000259" key="1">
    <source>
        <dbReference type="Pfam" id="PF01979"/>
    </source>
</evidence>
<feature type="domain" description="Amidohydrolase-related" evidence="1">
    <location>
        <begin position="53"/>
        <end position="372"/>
    </location>
</feature>